<dbReference type="Pfam" id="PF13405">
    <property type="entry name" value="EF-hand_6"/>
    <property type="match status" value="1"/>
</dbReference>
<feature type="compositionally biased region" description="Basic and acidic residues" evidence="3">
    <location>
        <begin position="116"/>
        <end position="127"/>
    </location>
</feature>
<dbReference type="OMA" id="GVNFTMF"/>
<dbReference type="EMBL" id="AFRT01002051">
    <property type="protein sequence ID" value="ELU38778.1"/>
    <property type="molecule type" value="Genomic_DNA"/>
</dbReference>
<feature type="domain" description="EF-hand" evidence="4">
    <location>
        <begin position="148"/>
        <end position="183"/>
    </location>
</feature>
<dbReference type="GO" id="GO:0005509">
    <property type="term" value="F:calcium ion binding"/>
    <property type="evidence" value="ECO:0007669"/>
    <property type="project" value="InterPro"/>
</dbReference>
<dbReference type="HOGENOM" id="CLU_061288_9_2_1"/>
<evidence type="ECO:0000256" key="1">
    <source>
        <dbReference type="ARBA" id="ARBA00022737"/>
    </source>
</evidence>
<dbReference type="FunFam" id="1.10.238.10:FF:000001">
    <property type="entry name" value="Calmodulin 1"/>
    <property type="match status" value="1"/>
</dbReference>
<dbReference type="OrthoDB" id="429467at2759"/>
<dbReference type="PROSITE" id="PS00018">
    <property type="entry name" value="EF_HAND_1"/>
    <property type="match status" value="1"/>
</dbReference>
<proteinExistence type="predicted"/>
<protein>
    <submittedName>
        <fullName evidence="5">Putative EF-hand protein</fullName>
    </submittedName>
</protein>
<name>L8WPU1_THACA</name>
<keyword evidence="2" id="KW-0106">Calcium</keyword>
<keyword evidence="6" id="KW-1185">Reference proteome</keyword>
<evidence type="ECO:0000259" key="4">
    <source>
        <dbReference type="PROSITE" id="PS50222"/>
    </source>
</evidence>
<dbReference type="InterPro" id="IPR050403">
    <property type="entry name" value="Myosin_RLC"/>
</dbReference>
<organism evidence="5 6">
    <name type="scientific">Thanatephorus cucumeris (strain AG1-IA)</name>
    <name type="common">Rice sheath blight fungus</name>
    <name type="synonym">Rhizoctonia solani</name>
    <dbReference type="NCBI Taxonomy" id="983506"/>
    <lineage>
        <taxon>Eukaryota</taxon>
        <taxon>Fungi</taxon>
        <taxon>Dikarya</taxon>
        <taxon>Basidiomycota</taxon>
        <taxon>Agaricomycotina</taxon>
        <taxon>Agaricomycetes</taxon>
        <taxon>Cantharellales</taxon>
        <taxon>Ceratobasidiaceae</taxon>
        <taxon>Rhizoctonia</taxon>
        <taxon>Rhizoctonia solani AG-1</taxon>
    </lineage>
</organism>
<evidence type="ECO:0000256" key="3">
    <source>
        <dbReference type="SAM" id="MobiDB-lite"/>
    </source>
</evidence>
<dbReference type="InterPro" id="IPR011992">
    <property type="entry name" value="EF-hand-dom_pair"/>
</dbReference>
<feature type="region of interest" description="Disordered" evidence="3">
    <location>
        <begin position="1"/>
        <end position="47"/>
    </location>
</feature>
<gene>
    <name evidence="5" type="ORF">AG1IA_07192</name>
</gene>
<dbReference type="Proteomes" id="UP000011668">
    <property type="component" value="Unassembled WGS sequence"/>
</dbReference>
<dbReference type="InterPro" id="IPR018247">
    <property type="entry name" value="EF_Hand_1_Ca_BS"/>
</dbReference>
<reference evidence="5 6" key="1">
    <citation type="journal article" date="2013" name="Nat. Commun.">
        <title>The evolution and pathogenic mechanisms of the rice sheath blight pathogen.</title>
        <authorList>
            <person name="Zheng A."/>
            <person name="Lin R."/>
            <person name="Xu L."/>
            <person name="Qin P."/>
            <person name="Tang C."/>
            <person name="Ai P."/>
            <person name="Zhang D."/>
            <person name="Liu Y."/>
            <person name="Sun Z."/>
            <person name="Feng H."/>
            <person name="Wang Y."/>
            <person name="Chen Y."/>
            <person name="Liang X."/>
            <person name="Fu R."/>
            <person name="Li Q."/>
            <person name="Zhang J."/>
            <person name="Yu X."/>
            <person name="Xie Z."/>
            <person name="Ding L."/>
            <person name="Guan P."/>
            <person name="Tang J."/>
            <person name="Liang Y."/>
            <person name="Wang S."/>
            <person name="Deng Q."/>
            <person name="Li S."/>
            <person name="Zhu J."/>
            <person name="Wang L."/>
            <person name="Liu H."/>
            <person name="Li P."/>
        </authorList>
    </citation>
    <scope>NUCLEOTIDE SEQUENCE [LARGE SCALE GENOMIC DNA]</scope>
    <source>
        <strain evidence="6">AG-1 IA</strain>
    </source>
</reference>
<evidence type="ECO:0000313" key="5">
    <source>
        <dbReference type="EMBL" id="ELU38778.1"/>
    </source>
</evidence>
<dbReference type="STRING" id="983506.L8WPU1"/>
<evidence type="ECO:0000256" key="2">
    <source>
        <dbReference type="ARBA" id="ARBA00022837"/>
    </source>
</evidence>
<sequence>MSRYSTPLSSPVKSNNTPVKNNSASARNSSFLSPQTKQAKSRARREPSGVFSLFSTQQVQQFKEAFSLIDQDGDGIVDEADLKNIFGSLGIVPTQRMLDSLLTARPGGGSNIMPHPADHSSRNPGPKERGINFTMFLTMMGEHLLELDPEAELIEAFECFDDGDTGSVRGDEIRKWLRDVGDRMSDDEIERFLKGSFMDRQGNFNYRVCFLLVSRPTHVLKFEQEWVKVLRVNEENEEES</sequence>
<evidence type="ECO:0000313" key="6">
    <source>
        <dbReference type="Proteomes" id="UP000011668"/>
    </source>
</evidence>
<feature type="region of interest" description="Disordered" evidence="3">
    <location>
        <begin position="105"/>
        <end position="127"/>
    </location>
</feature>
<accession>L8WPU1</accession>
<dbReference type="SMART" id="SM00054">
    <property type="entry name" value="EFh"/>
    <property type="match status" value="2"/>
</dbReference>
<comment type="caution">
    <text evidence="5">The sequence shown here is derived from an EMBL/GenBank/DDBJ whole genome shotgun (WGS) entry which is preliminary data.</text>
</comment>
<dbReference type="PROSITE" id="PS50222">
    <property type="entry name" value="EF_HAND_2"/>
    <property type="match status" value="2"/>
</dbReference>
<dbReference type="Gene3D" id="1.10.238.10">
    <property type="entry name" value="EF-hand"/>
    <property type="match status" value="2"/>
</dbReference>
<feature type="domain" description="EF-hand" evidence="4">
    <location>
        <begin position="57"/>
        <end position="92"/>
    </location>
</feature>
<dbReference type="AlphaFoldDB" id="L8WPU1"/>
<feature type="compositionally biased region" description="Polar residues" evidence="3">
    <location>
        <begin position="1"/>
        <end position="38"/>
    </location>
</feature>
<keyword evidence="1" id="KW-0677">Repeat</keyword>
<dbReference type="InterPro" id="IPR002048">
    <property type="entry name" value="EF_hand_dom"/>
</dbReference>
<dbReference type="PANTHER" id="PTHR23049">
    <property type="entry name" value="MYOSIN REGULATORY LIGHT CHAIN 2"/>
    <property type="match status" value="1"/>
</dbReference>
<dbReference type="SUPFAM" id="SSF47473">
    <property type="entry name" value="EF-hand"/>
    <property type="match status" value="1"/>
</dbReference>